<protein>
    <recommendedName>
        <fullName evidence="4">F-box domain-containing protein</fullName>
    </recommendedName>
</protein>
<keyword evidence="1" id="KW-0732">Signal</keyword>
<feature type="signal peptide" evidence="1">
    <location>
        <begin position="1"/>
        <end position="16"/>
    </location>
</feature>
<evidence type="ECO:0008006" key="4">
    <source>
        <dbReference type="Google" id="ProtNLM"/>
    </source>
</evidence>
<feature type="chain" id="PRO_5034818643" description="F-box domain-containing protein" evidence="1">
    <location>
        <begin position="17"/>
        <end position="473"/>
    </location>
</feature>
<name>A0A8H4QMJ4_9AGAR</name>
<proteinExistence type="predicted"/>
<evidence type="ECO:0000313" key="3">
    <source>
        <dbReference type="Proteomes" id="UP000521872"/>
    </source>
</evidence>
<gene>
    <name evidence="2" type="ORF">D9613_007400</name>
</gene>
<keyword evidence="3" id="KW-1185">Reference proteome</keyword>
<dbReference type="Proteomes" id="UP000521872">
    <property type="component" value="Unassembled WGS sequence"/>
</dbReference>
<accession>A0A8H4QMJ4</accession>
<dbReference type="AlphaFoldDB" id="A0A8H4QMJ4"/>
<reference evidence="2 3" key="1">
    <citation type="submission" date="2019-12" db="EMBL/GenBank/DDBJ databases">
        <authorList>
            <person name="Floudas D."/>
            <person name="Bentzer J."/>
            <person name="Ahren D."/>
            <person name="Johansson T."/>
            <person name="Persson P."/>
            <person name="Tunlid A."/>
        </authorList>
    </citation>
    <scope>NUCLEOTIDE SEQUENCE [LARGE SCALE GENOMIC DNA]</scope>
    <source>
        <strain evidence="2 3">CBS 102.39</strain>
    </source>
</reference>
<sequence>MNVFCFLIITTHIILGYRNMPPNHLPQEIVDHIIDHISAGLGSRTKGASHKTLANCALISRSWRYRCQRYIFRQLVFKLEYAYRKQASRIAELMDFPYEGISCHVRALIINLYDYGTLPFLEDSGWTKIFQKIFSTGDPRTNNSVSLELRSCEFNRGYNTRLNVEDFVRRMQERTDWKALPEGFTHLLSDTIRSGNLKRLHLSYFQNIPKDLIELSTLESVGLHSMVFNFDRVPCKGDCVLHDQTSDFDDDCVKVFLLAAFDEFALDPPKLDLSRIQVLRLDLQVPEGSLHATTMLELLSPSLESLKIVVDDWWATRAMDNAPRFKKLKKLTILNSGKAKINFINSHVASISDTMLPLAQRCSLPLDTLDIHITLGSTKKLGGLRCLDEGYVDLDEILSSSASVCMTKVITLHFFLPTNAQVVGLDEDAFEEKVMRIAEAAFPMTSQARASIGPFRIVVDIGTPDINAIEAYY</sequence>
<organism evidence="2 3">
    <name type="scientific">Agrocybe pediades</name>
    <dbReference type="NCBI Taxonomy" id="84607"/>
    <lineage>
        <taxon>Eukaryota</taxon>
        <taxon>Fungi</taxon>
        <taxon>Dikarya</taxon>
        <taxon>Basidiomycota</taxon>
        <taxon>Agaricomycotina</taxon>
        <taxon>Agaricomycetes</taxon>
        <taxon>Agaricomycetidae</taxon>
        <taxon>Agaricales</taxon>
        <taxon>Agaricineae</taxon>
        <taxon>Strophariaceae</taxon>
        <taxon>Agrocybe</taxon>
    </lineage>
</organism>
<dbReference type="EMBL" id="JAACJL010000045">
    <property type="protein sequence ID" value="KAF4613629.1"/>
    <property type="molecule type" value="Genomic_DNA"/>
</dbReference>
<evidence type="ECO:0000313" key="2">
    <source>
        <dbReference type="EMBL" id="KAF4613629.1"/>
    </source>
</evidence>
<evidence type="ECO:0000256" key="1">
    <source>
        <dbReference type="SAM" id="SignalP"/>
    </source>
</evidence>
<comment type="caution">
    <text evidence="2">The sequence shown here is derived from an EMBL/GenBank/DDBJ whole genome shotgun (WGS) entry which is preliminary data.</text>
</comment>